<protein>
    <submittedName>
        <fullName evidence="4">GntR family transcriptional regulator</fullName>
    </submittedName>
</protein>
<evidence type="ECO:0000256" key="2">
    <source>
        <dbReference type="ARBA" id="ARBA00023125"/>
    </source>
</evidence>
<sequence length="231" mass="26881">MFNKVKYSSLNELIYEEIKAKIINNELKPNEKLDVDFLSNSLGVSRTPVTNALKSLNKDGYVIINPRSGSYVRELSKEELSCIFNFREALESQVIREVISIADMQVLDGFGDEFRKLLNIEPDGGLDAKKRLVEDFFDIEMRFHEYLIDLCPKIIGDEIKNLIDLTKRIRILHITYNVNSAPLEKFHYEIKIHCQLIEALRQHLLDKCIELIAQDIRNTKNEIMDCFDEIN</sequence>
<dbReference type="KEGG" id="cbol:CGC65_23060"/>
<dbReference type="SMART" id="SM00345">
    <property type="entry name" value="HTH_GNTR"/>
    <property type="match status" value="1"/>
</dbReference>
<evidence type="ECO:0000313" key="5">
    <source>
        <dbReference type="Proteomes" id="UP000283975"/>
    </source>
</evidence>
<dbReference type="SUPFAM" id="SSF46785">
    <property type="entry name" value="Winged helix' DNA-binding domain"/>
    <property type="match status" value="1"/>
</dbReference>
<dbReference type="SUPFAM" id="SSF48008">
    <property type="entry name" value="GntR ligand-binding domain-like"/>
    <property type="match status" value="1"/>
</dbReference>
<evidence type="ECO:0000313" key="4">
    <source>
        <dbReference type="EMBL" id="RHC56384.1"/>
    </source>
</evidence>
<dbReference type="Gene3D" id="1.10.10.10">
    <property type="entry name" value="Winged helix-like DNA-binding domain superfamily/Winged helix DNA-binding domain"/>
    <property type="match status" value="1"/>
</dbReference>
<dbReference type="GO" id="GO:0003677">
    <property type="term" value="F:DNA binding"/>
    <property type="evidence" value="ECO:0007669"/>
    <property type="project" value="UniProtKB-KW"/>
</dbReference>
<dbReference type="EMBL" id="QSHZ01000009">
    <property type="protein sequence ID" value="RHC56384.1"/>
    <property type="molecule type" value="Genomic_DNA"/>
</dbReference>
<dbReference type="InterPro" id="IPR036388">
    <property type="entry name" value="WH-like_DNA-bd_sf"/>
</dbReference>
<evidence type="ECO:0000256" key="3">
    <source>
        <dbReference type="ARBA" id="ARBA00023163"/>
    </source>
</evidence>
<organism evidence="4 5">
    <name type="scientific">Enterocloster bolteae</name>
    <dbReference type="NCBI Taxonomy" id="208479"/>
    <lineage>
        <taxon>Bacteria</taxon>
        <taxon>Bacillati</taxon>
        <taxon>Bacillota</taxon>
        <taxon>Clostridia</taxon>
        <taxon>Lachnospirales</taxon>
        <taxon>Lachnospiraceae</taxon>
        <taxon>Enterocloster</taxon>
    </lineage>
</organism>
<dbReference type="Proteomes" id="UP000283975">
    <property type="component" value="Unassembled WGS sequence"/>
</dbReference>
<dbReference type="RefSeq" id="WP_002568687.1">
    <property type="nucleotide sequence ID" value="NZ_CABKUK010000004.1"/>
</dbReference>
<proteinExistence type="predicted"/>
<dbReference type="Pfam" id="PF07729">
    <property type="entry name" value="FCD"/>
    <property type="match status" value="1"/>
</dbReference>
<dbReference type="PANTHER" id="PTHR43537">
    <property type="entry name" value="TRANSCRIPTIONAL REGULATOR, GNTR FAMILY"/>
    <property type="match status" value="1"/>
</dbReference>
<keyword evidence="1" id="KW-0805">Transcription regulation</keyword>
<name>A0A414AX03_9FIRM</name>
<dbReference type="Gene3D" id="1.20.120.530">
    <property type="entry name" value="GntR ligand-binding domain-like"/>
    <property type="match status" value="1"/>
</dbReference>
<reference evidence="4 5" key="1">
    <citation type="submission" date="2018-08" db="EMBL/GenBank/DDBJ databases">
        <title>A genome reference for cultivated species of the human gut microbiota.</title>
        <authorList>
            <person name="Zou Y."/>
            <person name="Xue W."/>
            <person name="Luo G."/>
        </authorList>
    </citation>
    <scope>NUCLEOTIDE SEQUENCE [LARGE SCALE GENOMIC DNA]</scope>
    <source>
        <strain evidence="4 5">AM35-14</strain>
    </source>
</reference>
<evidence type="ECO:0000256" key="1">
    <source>
        <dbReference type="ARBA" id="ARBA00023015"/>
    </source>
</evidence>
<gene>
    <name evidence="4" type="ORF">DW839_10645</name>
</gene>
<keyword evidence="2" id="KW-0238">DNA-binding</keyword>
<dbReference type="Pfam" id="PF00392">
    <property type="entry name" value="GntR"/>
    <property type="match status" value="1"/>
</dbReference>
<dbReference type="GO" id="GO:0003700">
    <property type="term" value="F:DNA-binding transcription factor activity"/>
    <property type="evidence" value="ECO:0007669"/>
    <property type="project" value="InterPro"/>
</dbReference>
<dbReference type="InterPro" id="IPR000524">
    <property type="entry name" value="Tscrpt_reg_HTH_GntR"/>
</dbReference>
<dbReference type="InterPro" id="IPR036390">
    <property type="entry name" value="WH_DNA-bd_sf"/>
</dbReference>
<dbReference type="InterPro" id="IPR008920">
    <property type="entry name" value="TF_FadR/GntR_C"/>
</dbReference>
<dbReference type="CDD" id="cd07377">
    <property type="entry name" value="WHTH_GntR"/>
    <property type="match status" value="1"/>
</dbReference>
<comment type="caution">
    <text evidence="4">The sequence shown here is derived from an EMBL/GenBank/DDBJ whole genome shotgun (WGS) entry which is preliminary data.</text>
</comment>
<dbReference type="InterPro" id="IPR011711">
    <property type="entry name" value="GntR_C"/>
</dbReference>
<accession>A0A414AX03</accession>
<keyword evidence="3" id="KW-0804">Transcription</keyword>
<dbReference type="PROSITE" id="PS50949">
    <property type="entry name" value="HTH_GNTR"/>
    <property type="match status" value="1"/>
</dbReference>
<dbReference type="AlphaFoldDB" id="A0A414AX03"/>
<dbReference type="PANTHER" id="PTHR43537:SF5">
    <property type="entry name" value="UXU OPERON TRANSCRIPTIONAL REGULATOR"/>
    <property type="match status" value="1"/>
</dbReference>